<feature type="transmembrane region" description="Helical" evidence="1">
    <location>
        <begin position="108"/>
        <end position="127"/>
    </location>
</feature>
<keyword evidence="1" id="KW-1133">Transmembrane helix</keyword>
<protein>
    <recommendedName>
        <fullName evidence="2">Heparan-alpha-glucosaminide N-acetyltransferase catalytic domain-containing protein</fullName>
    </recommendedName>
</protein>
<dbReference type="Proteomes" id="UP001500908">
    <property type="component" value="Unassembled WGS sequence"/>
</dbReference>
<proteinExistence type="predicted"/>
<keyword evidence="4" id="KW-1185">Reference proteome</keyword>
<comment type="caution">
    <text evidence="3">The sequence shown here is derived from an EMBL/GenBank/DDBJ whole genome shotgun (WGS) entry which is preliminary data.</text>
</comment>
<feature type="transmembrane region" description="Helical" evidence="1">
    <location>
        <begin position="134"/>
        <end position="156"/>
    </location>
</feature>
<feature type="domain" description="Heparan-alpha-glucosaminide N-acetyltransferase catalytic" evidence="2">
    <location>
        <begin position="10"/>
        <end position="200"/>
    </location>
</feature>
<keyword evidence="1" id="KW-0472">Membrane</keyword>
<evidence type="ECO:0000313" key="3">
    <source>
        <dbReference type="EMBL" id="GAA3725497.1"/>
    </source>
</evidence>
<accession>A0ABP7F095</accession>
<name>A0ABP7F095_9ACTN</name>
<evidence type="ECO:0000313" key="4">
    <source>
        <dbReference type="Proteomes" id="UP001500908"/>
    </source>
</evidence>
<feature type="transmembrane region" description="Helical" evidence="1">
    <location>
        <begin position="55"/>
        <end position="72"/>
    </location>
</feature>
<evidence type="ECO:0000259" key="2">
    <source>
        <dbReference type="Pfam" id="PF07786"/>
    </source>
</evidence>
<keyword evidence="1" id="KW-0812">Transmembrane</keyword>
<dbReference type="InterPro" id="IPR012429">
    <property type="entry name" value="HGSNAT_cat"/>
</dbReference>
<feature type="transmembrane region" description="Helical" evidence="1">
    <location>
        <begin position="322"/>
        <end position="343"/>
    </location>
</feature>
<dbReference type="Pfam" id="PF07786">
    <property type="entry name" value="HGSNAT_cat"/>
    <property type="match status" value="1"/>
</dbReference>
<gene>
    <name evidence="3" type="ORF">GCM10022402_02720</name>
</gene>
<evidence type="ECO:0000256" key="1">
    <source>
        <dbReference type="SAM" id="Phobius"/>
    </source>
</evidence>
<dbReference type="InterPro" id="IPR052529">
    <property type="entry name" value="Bact_Transport_Assoc"/>
</dbReference>
<dbReference type="PANTHER" id="PTHR30590">
    <property type="entry name" value="INNER MEMBRANE PROTEIN"/>
    <property type="match status" value="1"/>
</dbReference>
<feature type="transmembrane region" description="Helical" evidence="1">
    <location>
        <begin position="84"/>
        <end position="102"/>
    </location>
</feature>
<reference evidence="4" key="1">
    <citation type="journal article" date="2019" name="Int. J. Syst. Evol. Microbiol.">
        <title>The Global Catalogue of Microorganisms (GCM) 10K type strain sequencing project: providing services to taxonomists for standard genome sequencing and annotation.</title>
        <authorList>
            <consortium name="The Broad Institute Genomics Platform"/>
            <consortium name="The Broad Institute Genome Sequencing Center for Infectious Disease"/>
            <person name="Wu L."/>
            <person name="Ma J."/>
        </authorList>
    </citation>
    <scope>NUCLEOTIDE SEQUENCE [LARGE SCALE GENOMIC DNA]</scope>
    <source>
        <strain evidence="4">JCM 17137</strain>
    </source>
</reference>
<feature type="transmembrane region" description="Helical" evidence="1">
    <location>
        <begin position="355"/>
        <end position="373"/>
    </location>
</feature>
<dbReference type="EMBL" id="BAABDD010000001">
    <property type="protein sequence ID" value="GAA3725497.1"/>
    <property type="molecule type" value="Genomic_DNA"/>
</dbReference>
<feature type="transmembrane region" description="Helical" evidence="1">
    <location>
        <begin position="12"/>
        <end position="35"/>
    </location>
</feature>
<feature type="transmembrane region" description="Helical" evidence="1">
    <location>
        <begin position="205"/>
        <end position="226"/>
    </location>
</feature>
<sequence>MEDAVPAGARIVGIDVARALAVFGMFTVHLGVGAIGLLPDDPAEIVHGIARGRSSALFAFLAGVSLALVSGRSQPLAGQPLHRLRLRLLVRATILIVLGALLDVLGTRVAVILAYYGGYFVLALPLLRLRAPALAATAAAIWLVGPQASFVLRGLLGTSDYPQSSVDGPLDFLLTGYYPAFTFMAFVVAGMAVGRLDLSAGRVRAWLAGVGLGLVTLGYGGSWLALHPLGGLERLTHALSPAAAAGQAQTDLAYQQMVREWVSEQIGSLHGRVPTDTPLWLLVASPHSGTSFEIAGAVGAALLVLVACLVAADFLGAVCYPLAAAGAMALTVYVGHIVVIALIGAAPEDTAPFRLELFLVGALAFATLWRLLLGRGPLERGVSWASTVAADAAAPPDQPRR</sequence>
<feature type="transmembrane region" description="Helical" evidence="1">
    <location>
        <begin position="294"/>
        <end position="315"/>
    </location>
</feature>
<organism evidence="3 4">
    <name type="scientific">Salinactinospora qingdaonensis</name>
    <dbReference type="NCBI Taxonomy" id="702744"/>
    <lineage>
        <taxon>Bacteria</taxon>
        <taxon>Bacillati</taxon>
        <taxon>Actinomycetota</taxon>
        <taxon>Actinomycetes</taxon>
        <taxon>Streptosporangiales</taxon>
        <taxon>Nocardiopsidaceae</taxon>
        <taxon>Salinactinospora</taxon>
    </lineage>
</organism>
<feature type="transmembrane region" description="Helical" evidence="1">
    <location>
        <begin position="176"/>
        <end position="193"/>
    </location>
</feature>
<dbReference type="PANTHER" id="PTHR30590:SF3">
    <property type="entry name" value="HYPOTHETICAL MEMBRANE SPANNING PROTEIN"/>
    <property type="match status" value="1"/>
</dbReference>